<protein>
    <submittedName>
        <fullName evidence="3">Neoverrucotoxin subunit alpha-like</fullName>
    </submittedName>
</protein>
<sequence length="684" mass="75800">MGLEWEELKLPALGRPAFLGQLYDASSEHLLNVQLFTAEMVKKTQTIPNAFTSIKYKDVNTITDRARAMDISAELSVGILSGLIELKGSGQYLDSNKSNVSSHEVSMVCTVRKDLERLDLGNDTFISRSSFNRAVRRGASHVVTGIVYGGTLVTSVTEKASTAESKSMVHGRFSASIMKKIGNLFSAEGKAAVDMDETSKEVFESHDFDFYGDYASPEQANPTTIGDLFELAKKWPKLVGKGVPCELIATPLADLVDESIETKVLHELESDELAALLTVYDQVYHLAGRRARLQTVLEIGLGQYCPTFLSECRERKSNADGILGRSRKALSKYLVAYRDGGVEKAGGVEQFLEEVKKGYNDSLKGCEKDESMLELLQDIRSLAVGCGVPLATLSELRGLMIRTAHGMLGVVLIPTSPNIDSAINMYNVLVANIRRWRADEDTKDLGPDRKPKQTVFATYYCDGLLTRELLKLDGKKAVLTKALTGLNQSRDARFVHYGTLPSGLVQKQFDWSLLNDEGWGFLPNKRESWYYVGQMHNGKRHGRGTVTYADGSTYSGDWWQDTRHGQGVLVEKNKHTVGVFIENQYRSDGVIVDLTIIACHAPVAAYKIPLRKRDATTSHVLRIATMLGWTDAEEYKLVINCANPEGDSLELIVVGRLLKQGQDDLYNASWPLDKEVDIKVQKCC</sequence>
<gene>
    <name evidence="3" type="ORF">Moror_2620</name>
</gene>
<evidence type="ECO:0000313" key="3">
    <source>
        <dbReference type="EMBL" id="ESK91488.1"/>
    </source>
</evidence>
<organism evidence="3 4">
    <name type="scientific">Moniliophthora roreri (strain MCA 2997)</name>
    <name type="common">Cocoa frosty pod rot fungus</name>
    <name type="synonym">Crinipellis roreri</name>
    <dbReference type="NCBI Taxonomy" id="1381753"/>
    <lineage>
        <taxon>Eukaryota</taxon>
        <taxon>Fungi</taxon>
        <taxon>Dikarya</taxon>
        <taxon>Basidiomycota</taxon>
        <taxon>Agaricomycotina</taxon>
        <taxon>Agaricomycetes</taxon>
        <taxon>Agaricomycetidae</taxon>
        <taxon>Agaricales</taxon>
        <taxon>Marasmiineae</taxon>
        <taxon>Marasmiaceae</taxon>
        <taxon>Moniliophthora</taxon>
    </lineage>
</organism>
<accession>V2WX82</accession>
<dbReference type="SMART" id="SM00698">
    <property type="entry name" value="MORN"/>
    <property type="match status" value="2"/>
</dbReference>
<dbReference type="InterPro" id="IPR052090">
    <property type="entry name" value="Cytolytic_pore-forming_toxin"/>
</dbReference>
<dbReference type="PANTHER" id="PTHR31594:SF14">
    <property type="entry name" value="FIBRONECTIN TYPE-III DOMAIN-CONTAINING PROTEIN"/>
    <property type="match status" value="1"/>
</dbReference>
<dbReference type="InterPro" id="IPR003409">
    <property type="entry name" value="MORN"/>
</dbReference>
<evidence type="ECO:0000256" key="1">
    <source>
        <dbReference type="ARBA" id="ARBA00022737"/>
    </source>
</evidence>
<dbReference type="SUPFAM" id="SSF82185">
    <property type="entry name" value="Histone H3 K4-specific methyltransferase SET7/9 N-terminal domain"/>
    <property type="match status" value="1"/>
</dbReference>
<dbReference type="OrthoDB" id="8954335at2759"/>
<dbReference type="InterPro" id="IPR056072">
    <property type="entry name" value="SNTX_MACPF/CDC-like_dom"/>
</dbReference>
<evidence type="ECO:0000313" key="4">
    <source>
        <dbReference type="Proteomes" id="UP000017559"/>
    </source>
</evidence>
<feature type="domain" description="SNTX MACPF/CDC-like" evidence="2">
    <location>
        <begin position="9"/>
        <end position="183"/>
    </location>
</feature>
<reference evidence="3 4" key="1">
    <citation type="journal article" date="2014" name="BMC Genomics">
        <title>Genome and secretome analysis of the hemibiotrophic fungal pathogen, Moniliophthora roreri, which causes frosty pod rot disease of cacao: mechanisms of the biotrophic and necrotrophic phases.</title>
        <authorList>
            <person name="Meinhardt L.W."/>
            <person name="Costa G.G.L."/>
            <person name="Thomazella D.P.T."/>
            <person name="Teixeira P.J.P.L."/>
            <person name="Carazzolle M.F."/>
            <person name="Schuster S.C."/>
            <person name="Carlson J.E."/>
            <person name="Guiltinan M.J."/>
            <person name="Mieczkowski P."/>
            <person name="Farmer A."/>
            <person name="Ramaraj T."/>
            <person name="Crozier J."/>
            <person name="Davis R.E."/>
            <person name="Shao J."/>
            <person name="Melnick R.L."/>
            <person name="Pereira G.A.G."/>
            <person name="Bailey B.A."/>
        </authorList>
    </citation>
    <scope>NUCLEOTIDE SEQUENCE [LARGE SCALE GENOMIC DNA]</scope>
    <source>
        <strain evidence="3 4">MCA 2997</strain>
    </source>
</reference>
<evidence type="ECO:0000259" key="2">
    <source>
        <dbReference type="Pfam" id="PF24674"/>
    </source>
</evidence>
<dbReference type="Pfam" id="PF02493">
    <property type="entry name" value="MORN"/>
    <property type="match status" value="2"/>
</dbReference>
<dbReference type="Pfam" id="PF24674">
    <property type="entry name" value="MACPF_SNTX"/>
    <property type="match status" value="1"/>
</dbReference>
<dbReference type="Gene3D" id="2.20.110.10">
    <property type="entry name" value="Histone H3 K4-specific methyltransferase SET7/9 N-terminal domain"/>
    <property type="match status" value="1"/>
</dbReference>
<comment type="caution">
    <text evidence="3">The sequence shown here is derived from an EMBL/GenBank/DDBJ whole genome shotgun (WGS) entry which is preliminary data.</text>
</comment>
<dbReference type="STRING" id="1381753.V2WX82"/>
<dbReference type="Proteomes" id="UP000017559">
    <property type="component" value="Unassembled WGS sequence"/>
</dbReference>
<proteinExistence type="predicted"/>
<keyword evidence="1" id="KW-0677">Repeat</keyword>
<keyword evidence="4" id="KW-1185">Reference proteome</keyword>
<dbReference type="PANTHER" id="PTHR31594">
    <property type="entry name" value="AIG1-TYPE G DOMAIN-CONTAINING PROTEIN"/>
    <property type="match status" value="1"/>
</dbReference>
<dbReference type="AlphaFoldDB" id="V2WX82"/>
<name>V2WX82_MONRO</name>
<dbReference type="HOGENOM" id="CLU_401202_0_0_1"/>
<dbReference type="EMBL" id="AWSO01000343">
    <property type="protein sequence ID" value="ESK91488.1"/>
    <property type="molecule type" value="Genomic_DNA"/>
</dbReference>
<dbReference type="KEGG" id="mrr:Moror_2620"/>